<feature type="region of interest" description="Disordered" evidence="1">
    <location>
        <begin position="109"/>
        <end position="129"/>
    </location>
</feature>
<protein>
    <recommendedName>
        <fullName evidence="4">HK97 gp10 family phage protein</fullName>
    </recommendedName>
</protein>
<sequence>MLSVEDHRELQAAVLALKAAPRALRTAINKTTRETMNPEWKALVSANASGLRNPGSRVLTSGAKIKAGNPPVAQAAQSRRGIGEGKRLVPNEHYFLWEFGVGNPEKVSTYTRKSKNGGTHQVRRRTNRGKPRLVKAGRVFYPAFAELAPRMVSLWVQTIVKIYADALEGNRG</sequence>
<feature type="compositionally biased region" description="Polar residues" evidence="1">
    <location>
        <begin position="109"/>
        <end position="119"/>
    </location>
</feature>
<evidence type="ECO:0000313" key="3">
    <source>
        <dbReference type="Proteomes" id="UP000504882"/>
    </source>
</evidence>
<dbReference type="RefSeq" id="WP_133108622.1">
    <property type="nucleotide sequence ID" value="NZ_SMNA01000007.1"/>
</dbReference>
<evidence type="ECO:0000256" key="1">
    <source>
        <dbReference type="SAM" id="MobiDB-lite"/>
    </source>
</evidence>
<proteinExistence type="predicted"/>
<dbReference type="Proteomes" id="UP000504882">
    <property type="component" value="Unassembled WGS sequence"/>
</dbReference>
<name>A0ABY2E5U5_9MICO</name>
<organism evidence="2 3">
    <name type="scientific">Occultella glacieicola</name>
    <dbReference type="NCBI Taxonomy" id="2518684"/>
    <lineage>
        <taxon>Bacteria</taxon>
        <taxon>Bacillati</taxon>
        <taxon>Actinomycetota</taxon>
        <taxon>Actinomycetes</taxon>
        <taxon>Micrococcales</taxon>
        <taxon>Ruaniaceae</taxon>
        <taxon>Occultella</taxon>
    </lineage>
</organism>
<keyword evidence="3" id="KW-1185">Reference proteome</keyword>
<evidence type="ECO:0000313" key="2">
    <source>
        <dbReference type="EMBL" id="TDE91588.1"/>
    </source>
</evidence>
<evidence type="ECO:0008006" key="4">
    <source>
        <dbReference type="Google" id="ProtNLM"/>
    </source>
</evidence>
<gene>
    <name evidence="2" type="ORF">EXU48_15695</name>
</gene>
<comment type="caution">
    <text evidence="2">The sequence shown here is derived from an EMBL/GenBank/DDBJ whole genome shotgun (WGS) entry which is preliminary data.</text>
</comment>
<accession>A0ABY2E5U5</accession>
<reference evidence="2 3" key="1">
    <citation type="submission" date="2019-03" db="EMBL/GenBank/DDBJ databases">
        <title>Genomic features of bacteria from cold environments.</title>
        <authorList>
            <person name="Shen L."/>
        </authorList>
    </citation>
    <scope>NUCLEOTIDE SEQUENCE [LARGE SCALE GENOMIC DNA]</scope>
    <source>
        <strain evidence="3">T3246-1</strain>
    </source>
</reference>
<dbReference type="EMBL" id="SMNA01000007">
    <property type="protein sequence ID" value="TDE91588.1"/>
    <property type="molecule type" value="Genomic_DNA"/>
</dbReference>